<dbReference type="PANTHER" id="PTHR43792:SF8">
    <property type="entry name" value="[RIBOSOMAL PROTEIN US5]-ALANINE N-ACETYLTRANSFERASE"/>
    <property type="match status" value="1"/>
</dbReference>
<dbReference type="RefSeq" id="WP_181471602.1">
    <property type="nucleotide sequence ID" value="NZ_JACEFG010000001.1"/>
</dbReference>
<keyword evidence="6" id="KW-1185">Reference proteome</keyword>
<feature type="domain" description="N-acetyltransferase" evidence="4">
    <location>
        <begin position="10"/>
        <end position="166"/>
    </location>
</feature>
<dbReference type="SUPFAM" id="SSF55729">
    <property type="entry name" value="Acyl-CoA N-acyltransferases (Nat)"/>
    <property type="match status" value="1"/>
</dbReference>
<evidence type="ECO:0000313" key="6">
    <source>
        <dbReference type="Proteomes" id="UP000571017"/>
    </source>
</evidence>
<dbReference type="AlphaFoldDB" id="A0A838CS68"/>
<gene>
    <name evidence="5" type="ORF">H0266_06790</name>
</gene>
<comment type="similarity">
    <text evidence="3">Belongs to the acetyltransferase family. RimJ subfamily.</text>
</comment>
<dbReference type="InterPro" id="IPR051531">
    <property type="entry name" value="N-acetyltransferase"/>
</dbReference>
<dbReference type="InterPro" id="IPR016181">
    <property type="entry name" value="Acyl_CoA_acyltransferase"/>
</dbReference>
<dbReference type="Proteomes" id="UP000571017">
    <property type="component" value="Unassembled WGS sequence"/>
</dbReference>
<dbReference type="PANTHER" id="PTHR43792">
    <property type="entry name" value="GNAT FAMILY, PUTATIVE (AFU_ORTHOLOGUE AFUA_3G00765)-RELATED-RELATED"/>
    <property type="match status" value="1"/>
</dbReference>
<sequence length="184" mass="21575">MTILEENDTLYLREVTQDDWSQLHEYASQEDVCKFQPWGPNKEEDSRFFISQAIRDWERRHRSRFVFAIVLKETDSIIGNIEMNITDWDGVGEIGFVIHHEHWGKGFATQAVELMMKHSFEKCELHRLAASCDPRNQPSIRVLEKAGMVQEGLLRKDILIKGQWRDSCILGILKNEWLEKQTSV</sequence>
<proteinExistence type="inferred from homology"/>
<keyword evidence="1 5" id="KW-0808">Transferase</keyword>
<evidence type="ECO:0000256" key="2">
    <source>
        <dbReference type="ARBA" id="ARBA00023315"/>
    </source>
</evidence>
<reference evidence="5 6" key="1">
    <citation type="journal article" date="2004" name="Extremophiles">
        <title>Halobacillus locisalis sp. nov., a halophilic bacterium isolated from a marine solar saltern of the Yellow Sea in Korea.</title>
        <authorList>
            <person name="Yoon J.H."/>
            <person name="Kang K.H."/>
            <person name="Oh T.K."/>
            <person name="Park Y.H."/>
        </authorList>
    </citation>
    <scope>NUCLEOTIDE SEQUENCE [LARGE SCALE GENOMIC DNA]</scope>
    <source>
        <strain evidence="5 6">KCTC 3788</strain>
    </source>
</reference>
<keyword evidence="2" id="KW-0012">Acyltransferase</keyword>
<accession>A0A838CS68</accession>
<evidence type="ECO:0000256" key="3">
    <source>
        <dbReference type="ARBA" id="ARBA00038502"/>
    </source>
</evidence>
<dbReference type="PROSITE" id="PS51186">
    <property type="entry name" value="GNAT"/>
    <property type="match status" value="1"/>
</dbReference>
<dbReference type="Gene3D" id="3.40.630.30">
    <property type="match status" value="1"/>
</dbReference>
<dbReference type="InterPro" id="IPR000182">
    <property type="entry name" value="GNAT_dom"/>
</dbReference>
<protein>
    <submittedName>
        <fullName evidence="5">GNAT family N-acetyltransferase</fullName>
    </submittedName>
</protein>
<evidence type="ECO:0000256" key="1">
    <source>
        <dbReference type="ARBA" id="ARBA00022679"/>
    </source>
</evidence>
<dbReference type="GO" id="GO:0016747">
    <property type="term" value="F:acyltransferase activity, transferring groups other than amino-acyl groups"/>
    <property type="evidence" value="ECO:0007669"/>
    <property type="project" value="InterPro"/>
</dbReference>
<comment type="caution">
    <text evidence="5">The sequence shown here is derived from an EMBL/GenBank/DDBJ whole genome shotgun (WGS) entry which is preliminary data.</text>
</comment>
<name>A0A838CS68_9BACI</name>
<dbReference type="EMBL" id="JACEFG010000001">
    <property type="protein sequence ID" value="MBA2174615.1"/>
    <property type="molecule type" value="Genomic_DNA"/>
</dbReference>
<dbReference type="Pfam" id="PF13302">
    <property type="entry name" value="Acetyltransf_3"/>
    <property type="match status" value="1"/>
</dbReference>
<organism evidence="5 6">
    <name type="scientific">Halobacillus locisalis</name>
    <dbReference type="NCBI Taxonomy" id="220753"/>
    <lineage>
        <taxon>Bacteria</taxon>
        <taxon>Bacillati</taxon>
        <taxon>Bacillota</taxon>
        <taxon>Bacilli</taxon>
        <taxon>Bacillales</taxon>
        <taxon>Bacillaceae</taxon>
        <taxon>Halobacillus</taxon>
    </lineage>
</organism>
<evidence type="ECO:0000313" key="5">
    <source>
        <dbReference type="EMBL" id="MBA2174615.1"/>
    </source>
</evidence>
<evidence type="ECO:0000259" key="4">
    <source>
        <dbReference type="PROSITE" id="PS51186"/>
    </source>
</evidence>